<feature type="compositionally biased region" description="Basic and acidic residues" evidence="1">
    <location>
        <begin position="154"/>
        <end position="169"/>
    </location>
</feature>
<evidence type="ECO:0000313" key="2">
    <source>
        <dbReference type="EMBL" id="CAD7590019.1"/>
    </source>
</evidence>
<feature type="region of interest" description="Disordered" evidence="1">
    <location>
        <begin position="27"/>
        <end position="50"/>
    </location>
</feature>
<reference evidence="2" key="1">
    <citation type="submission" date="2020-11" db="EMBL/GenBank/DDBJ databases">
        <authorList>
            <person name="Tran Van P."/>
        </authorList>
    </citation>
    <scope>NUCLEOTIDE SEQUENCE</scope>
</reference>
<organism evidence="2">
    <name type="scientific">Timema genevievae</name>
    <name type="common">Walking stick</name>
    <dbReference type="NCBI Taxonomy" id="629358"/>
    <lineage>
        <taxon>Eukaryota</taxon>
        <taxon>Metazoa</taxon>
        <taxon>Ecdysozoa</taxon>
        <taxon>Arthropoda</taxon>
        <taxon>Hexapoda</taxon>
        <taxon>Insecta</taxon>
        <taxon>Pterygota</taxon>
        <taxon>Neoptera</taxon>
        <taxon>Polyneoptera</taxon>
        <taxon>Phasmatodea</taxon>
        <taxon>Timematodea</taxon>
        <taxon>Timematoidea</taxon>
        <taxon>Timematidae</taxon>
        <taxon>Timema</taxon>
    </lineage>
</organism>
<sequence length="276" mass="29870">MEWASFAYETGPFNSISEQGSLTIVRRSSTKKSQQNNGGSVVPCPSSSSLADDDTLDAVDLATDNLPAVDTPDACDKAAISLTAEDGEIELANALVVLSKTAEDGEIEVRISAGLRCLLRQLQRGEISAELLQKNLHYAARVLEAVFIDETKERGEEPGVADADLKHDSAPSSSPSARDDGGGGAANTLLVQKRRLRTPVWARSLSLPPQRVVLTNFNLWLTVAKSPPSQLYLKTVCRSNKELLATSTNQRCETCLIFEGRLTTQKRENDNAVSQQ</sequence>
<feature type="compositionally biased region" description="Low complexity" evidence="1">
    <location>
        <begin position="38"/>
        <end position="50"/>
    </location>
</feature>
<protein>
    <submittedName>
        <fullName evidence="2">Uncharacterized protein</fullName>
    </submittedName>
</protein>
<accession>A0A7R9JUZ5</accession>
<evidence type="ECO:0000256" key="1">
    <source>
        <dbReference type="SAM" id="MobiDB-lite"/>
    </source>
</evidence>
<dbReference type="AlphaFoldDB" id="A0A7R9JUZ5"/>
<gene>
    <name evidence="2" type="ORF">TGEB3V08_LOCUS3905</name>
</gene>
<name>A0A7R9JUZ5_TIMGE</name>
<dbReference type="EMBL" id="OE840294">
    <property type="protein sequence ID" value="CAD7590019.1"/>
    <property type="molecule type" value="Genomic_DNA"/>
</dbReference>
<proteinExistence type="predicted"/>
<feature type="region of interest" description="Disordered" evidence="1">
    <location>
        <begin position="154"/>
        <end position="185"/>
    </location>
</feature>